<evidence type="ECO:0000313" key="1">
    <source>
        <dbReference type="EMBL" id="CAD7224213.1"/>
    </source>
</evidence>
<gene>
    <name evidence="1" type="ORF">CTOB1V02_LOCUS2183</name>
</gene>
<dbReference type="AlphaFoldDB" id="A0A7R8ZHS6"/>
<reference evidence="1" key="1">
    <citation type="submission" date="2020-11" db="EMBL/GenBank/DDBJ databases">
        <authorList>
            <person name="Tran Van P."/>
        </authorList>
    </citation>
    <scope>NUCLEOTIDE SEQUENCE</scope>
</reference>
<proteinExistence type="predicted"/>
<organism evidence="1">
    <name type="scientific">Cyprideis torosa</name>
    <dbReference type="NCBI Taxonomy" id="163714"/>
    <lineage>
        <taxon>Eukaryota</taxon>
        <taxon>Metazoa</taxon>
        <taxon>Ecdysozoa</taxon>
        <taxon>Arthropoda</taxon>
        <taxon>Crustacea</taxon>
        <taxon>Oligostraca</taxon>
        <taxon>Ostracoda</taxon>
        <taxon>Podocopa</taxon>
        <taxon>Podocopida</taxon>
        <taxon>Cytherocopina</taxon>
        <taxon>Cytheroidea</taxon>
        <taxon>Cytherideidae</taxon>
        <taxon>Cyprideis</taxon>
    </lineage>
</organism>
<dbReference type="EMBL" id="OB660330">
    <property type="protein sequence ID" value="CAD7224213.1"/>
    <property type="molecule type" value="Genomic_DNA"/>
</dbReference>
<sequence length="151" mass="16416">MGPRKSQFILDSISDQNPMDMQFLRTFSLLSMGENDVSDEGIEVVWIKKLETESTASFKCCGAPRTASVSLAPRSGGRKPMLRRCQLCGLEGLPPSESSACQQSSASPRNSWVPSTLSFSATQPSSSPSIFSQVPQSTIYDLSAKGIFRTR</sequence>
<name>A0A7R8ZHS6_9CRUS</name>
<accession>A0A7R8ZHS6</accession>
<protein>
    <submittedName>
        <fullName evidence="1">Uncharacterized protein</fullName>
    </submittedName>
</protein>